<evidence type="ECO:0000313" key="4">
    <source>
        <dbReference type="Proteomes" id="UP001465976"/>
    </source>
</evidence>
<keyword evidence="2" id="KW-1133">Transmembrane helix</keyword>
<evidence type="ECO:0000256" key="2">
    <source>
        <dbReference type="SAM" id="Phobius"/>
    </source>
</evidence>
<keyword evidence="4" id="KW-1185">Reference proteome</keyword>
<feature type="compositionally biased region" description="Low complexity" evidence="1">
    <location>
        <begin position="426"/>
        <end position="439"/>
    </location>
</feature>
<sequence>MTDPLPYNLTISSQAASLAYSPLRSLSNSTDDGWVLSYSGGLVADPNYWGRRGIGADYHSTTRAGASVQISWVGTGIYFYGNASSGTYNIKVDGQSIPGADVPNGGLLGSKTGLSYKQHTATLSAAGNGKVAFQYAQATIGYGYPGNQRQNRTIEALSADGQTPNTQSFYFYAGDNNGWTPEDRQAGITYPNGTQTTISYQMKTSLRTDSLTFKVTNASGFILWGSLYSDHYPKRATLTPDPATNTSSKTTDINDICTMLDFQQALYWESGLDHGTTYTVQIANVDPDRDSFLAFNELQILDGGPAPPKASSSGGFQPQYIAAIVVPLIALAALIGALVFLRQRRRKRAAAQKFDYEGVLQSPNDGAHLQEYRVEPFLPQINVEHVDLASGRFSREMDAGPILPPEYDASWVGEGSHLGDLHTEVSSVEPYGSSSSSTSAGQTAMPPMRTKN</sequence>
<keyword evidence="2" id="KW-0812">Transmembrane</keyword>
<comment type="caution">
    <text evidence="3">The sequence shown here is derived from an EMBL/GenBank/DDBJ whole genome shotgun (WGS) entry which is preliminary data.</text>
</comment>
<keyword evidence="2" id="KW-0472">Membrane</keyword>
<feature type="transmembrane region" description="Helical" evidence="2">
    <location>
        <begin position="320"/>
        <end position="341"/>
    </location>
</feature>
<name>A0ABR3FY39_9AGAR</name>
<organism evidence="3 4">
    <name type="scientific">Marasmius crinis-equi</name>
    <dbReference type="NCBI Taxonomy" id="585013"/>
    <lineage>
        <taxon>Eukaryota</taxon>
        <taxon>Fungi</taxon>
        <taxon>Dikarya</taxon>
        <taxon>Basidiomycota</taxon>
        <taxon>Agaricomycotina</taxon>
        <taxon>Agaricomycetes</taxon>
        <taxon>Agaricomycetidae</taxon>
        <taxon>Agaricales</taxon>
        <taxon>Marasmiineae</taxon>
        <taxon>Marasmiaceae</taxon>
        <taxon>Marasmius</taxon>
    </lineage>
</organism>
<feature type="region of interest" description="Disordered" evidence="1">
    <location>
        <begin position="422"/>
        <end position="452"/>
    </location>
</feature>
<reference evidence="3 4" key="1">
    <citation type="submission" date="2024-02" db="EMBL/GenBank/DDBJ databases">
        <title>A draft genome for the cacao thread blight pathogen Marasmius crinis-equi.</title>
        <authorList>
            <person name="Cohen S.P."/>
            <person name="Baruah I.K."/>
            <person name="Amoako-Attah I."/>
            <person name="Bukari Y."/>
            <person name="Meinhardt L.W."/>
            <person name="Bailey B.A."/>
        </authorList>
    </citation>
    <scope>NUCLEOTIDE SEQUENCE [LARGE SCALE GENOMIC DNA]</scope>
    <source>
        <strain evidence="3 4">GH-76</strain>
    </source>
</reference>
<evidence type="ECO:0000313" key="3">
    <source>
        <dbReference type="EMBL" id="KAL0580033.1"/>
    </source>
</evidence>
<evidence type="ECO:0000256" key="1">
    <source>
        <dbReference type="SAM" id="MobiDB-lite"/>
    </source>
</evidence>
<protein>
    <recommendedName>
        <fullName evidence="5">PA14 domain-containing protein</fullName>
    </recommendedName>
</protein>
<evidence type="ECO:0008006" key="5">
    <source>
        <dbReference type="Google" id="ProtNLM"/>
    </source>
</evidence>
<dbReference type="EMBL" id="JBAHYK010000041">
    <property type="protein sequence ID" value="KAL0580033.1"/>
    <property type="molecule type" value="Genomic_DNA"/>
</dbReference>
<dbReference type="Proteomes" id="UP001465976">
    <property type="component" value="Unassembled WGS sequence"/>
</dbReference>
<accession>A0ABR3FY39</accession>
<gene>
    <name evidence="3" type="ORF">V5O48_001967</name>
</gene>
<proteinExistence type="predicted"/>
<dbReference type="Gene3D" id="2.60.120.260">
    <property type="entry name" value="Galactose-binding domain-like"/>
    <property type="match status" value="1"/>
</dbReference>